<dbReference type="Proteomes" id="UP000239388">
    <property type="component" value="Unassembled WGS sequence"/>
</dbReference>
<accession>A0A2S8G903</accession>
<comment type="caution">
    <text evidence="1">The sequence shown here is derived from an EMBL/GenBank/DDBJ whole genome shotgun (WGS) entry which is preliminary data.</text>
</comment>
<reference evidence="1 2" key="1">
    <citation type="submission" date="2018-02" db="EMBL/GenBank/DDBJ databases">
        <title>Comparative genomes isolates from brazilian mangrove.</title>
        <authorList>
            <person name="Araujo J.E."/>
            <person name="Taketani R.G."/>
            <person name="Silva M.C.P."/>
            <person name="Loureco M.V."/>
            <person name="Andreote F.D."/>
        </authorList>
    </citation>
    <scope>NUCLEOTIDE SEQUENCE [LARGE SCALE GENOMIC DNA]</scope>
    <source>
        <strain evidence="1 2">NAP PRIS-MGV</strain>
    </source>
</reference>
<protein>
    <submittedName>
        <fullName evidence="1">Uncharacterized protein</fullName>
    </submittedName>
</protein>
<organism evidence="1 2">
    <name type="scientific">Blastopirellula marina</name>
    <dbReference type="NCBI Taxonomy" id="124"/>
    <lineage>
        <taxon>Bacteria</taxon>
        <taxon>Pseudomonadati</taxon>
        <taxon>Planctomycetota</taxon>
        <taxon>Planctomycetia</taxon>
        <taxon>Pirellulales</taxon>
        <taxon>Pirellulaceae</taxon>
        <taxon>Blastopirellula</taxon>
    </lineage>
</organism>
<dbReference type="AlphaFoldDB" id="A0A2S8G903"/>
<evidence type="ECO:0000313" key="1">
    <source>
        <dbReference type="EMBL" id="PQO40935.1"/>
    </source>
</evidence>
<evidence type="ECO:0000313" key="2">
    <source>
        <dbReference type="Proteomes" id="UP000239388"/>
    </source>
</evidence>
<name>A0A2S8G903_9BACT</name>
<gene>
    <name evidence="1" type="ORF">C5Y98_04975</name>
</gene>
<sequence>MAQDISMKNAISIPARIHLLPAKDAPYVVILRRKPSKCFRVIRWNTIRDTLEHGSRFQGKLYPKRCDVSYDGDWMVYLAMGSSGQTWNGICRLPYLRTVAEGTNMGTWYGGGVWTNPNRLSLNGWQPENGRVPFTLEQLKPEYGGEDLSVLYAKWQRDGWQRRGPNFGTFRKLTDTAKYTVVCEGDNGWVHQPTRQHPPLVARNLGYLEHGYTFQFTLEGHEDLLDDQVDSACWDYRGNLVYSRQGIVYKYSLANLSTGYPGSVHDLESLTPKPD</sequence>
<proteinExistence type="predicted"/>
<dbReference type="EMBL" id="PUIB01000007">
    <property type="protein sequence ID" value="PQO40935.1"/>
    <property type="molecule type" value="Genomic_DNA"/>
</dbReference>